<feature type="domain" description="ELMO" evidence="2">
    <location>
        <begin position="31"/>
        <end position="203"/>
    </location>
</feature>
<dbReference type="PROSITE" id="PS51335">
    <property type="entry name" value="ELMO"/>
    <property type="match status" value="1"/>
</dbReference>
<dbReference type="GO" id="GO:0007015">
    <property type="term" value="P:actin filament organization"/>
    <property type="evidence" value="ECO:0007669"/>
    <property type="project" value="TreeGrafter"/>
</dbReference>
<dbReference type="SUPFAM" id="SSF50729">
    <property type="entry name" value="PH domain-like"/>
    <property type="match status" value="1"/>
</dbReference>
<dbReference type="InterPro" id="IPR001849">
    <property type="entry name" value="PH_domain"/>
</dbReference>
<proteinExistence type="predicted"/>
<name>A0A812DQA7_ACAPH</name>
<dbReference type="InterPro" id="IPR006816">
    <property type="entry name" value="ELMO_dom"/>
</dbReference>
<sequence>MAHQLSVLQQIMLNLNEERMNSPPDPAKNANDITELQKIAFDFEGEVSSRKTITVSRDFTKDTSKDAKKLGFSNIANPLEDFQQTPPGVLALDCMLYFARFHSDNYVKVVLENCSRADEHDCPFAQASIYLAKILCEILKIGEPPSEECSTYHRIFFSHDRPFEEFFSTCIQLWNKTWKEMRATTQDFQKVLSVVREQIIRGLNDKPLNFDDFRDLLKQFTYAEILKNWEKERQSKEAWESNAQPIIELRKQVTPNIMEMIKKQRMNFMMAGTLFSKIRARGIKKDKWFWRLSTNLKTFHYGDWSSESIPTIEQLPNKLSVVDVKSLVVDKECPHVKEGTRRKNIVVNLSFSMIPVTCDPQNFVASSQHEFDMWTDGINTLLGNPMGSKQMKEDLEMLLGMEIKLLLLDTEGIPIPSVPPPIPPEPDNLDFFYKI</sequence>
<dbReference type="Gene3D" id="2.30.29.30">
    <property type="entry name" value="Pleckstrin-homology domain (PH domain)/Phosphotyrosine-binding domain (PTB)"/>
    <property type="match status" value="1"/>
</dbReference>
<gene>
    <name evidence="3" type="ORF">SPHA_60172</name>
</gene>
<evidence type="ECO:0000313" key="4">
    <source>
        <dbReference type="Proteomes" id="UP000597762"/>
    </source>
</evidence>
<protein>
    <submittedName>
        <fullName evidence="3">ELMO1</fullName>
    </submittedName>
</protein>
<dbReference type="OrthoDB" id="28413at2759"/>
<dbReference type="GO" id="GO:0005886">
    <property type="term" value="C:plasma membrane"/>
    <property type="evidence" value="ECO:0007669"/>
    <property type="project" value="TreeGrafter"/>
</dbReference>
<dbReference type="GO" id="GO:0048870">
    <property type="term" value="P:cell motility"/>
    <property type="evidence" value="ECO:0007669"/>
    <property type="project" value="TreeGrafter"/>
</dbReference>
<dbReference type="InterPro" id="IPR011993">
    <property type="entry name" value="PH-like_dom_sf"/>
</dbReference>
<dbReference type="Pfam" id="PF16457">
    <property type="entry name" value="PH_12"/>
    <property type="match status" value="1"/>
</dbReference>
<evidence type="ECO:0000256" key="1">
    <source>
        <dbReference type="ARBA" id="ARBA00024863"/>
    </source>
</evidence>
<dbReference type="EMBL" id="CAHIKZ030004172">
    <property type="protein sequence ID" value="CAE1308290.1"/>
    <property type="molecule type" value="Genomic_DNA"/>
</dbReference>
<dbReference type="AlphaFoldDB" id="A0A812DQA7"/>
<accession>A0A812DQA7</accession>
<evidence type="ECO:0000259" key="2">
    <source>
        <dbReference type="PROSITE" id="PS51335"/>
    </source>
</evidence>
<dbReference type="PANTHER" id="PTHR12771">
    <property type="entry name" value="ENGULFMENT AND CELL MOTILITY"/>
    <property type="match status" value="1"/>
</dbReference>
<dbReference type="InterPro" id="IPR050868">
    <property type="entry name" value="ELMO_domain-containing"/>
</dbReference>
<dbReference type="Gene3D" id="6.10.250.810">
    <property type="match status" value="1"/>
</dbReference>
<comment type="function">
    <text evidence="1">Involved in cytoskeletal rearrangements required for phagocytosis of apoptotic cells and cell motility. Acts in association with DOCK1 and CRK. Was initially proposed to be required in complex with DOCK1 to activate Rac Rho small GTPases. May enhance the guanine nucleotide exchange factor (GEF) activity of DOCK1.</text>
</comment>
<dbReference type="PANTHER" id="PTHR12771:SF56">
    <property type="entry name" value="CED-12"/>
    <property type="match status" value="1"/>
</dbReference>
<comment type="caution">
    <text evidence="3">The sequence shown here is derived from an EMBL/GenBank/DDBJ whole genome shotgun (WGS) entry which is preliminary data.</text>
</comment>
<dbReference type="Proteomes" id="UP000597762">
    <property type="component" value="Unassembled WGS sequence"/>
</dbReference>
<keyword evidence="4" id="KW-1185">Reference proteome</keyword>
<reference evidence="3" key="1">
    <citation type="submission" date="2021-01" db="EMBL/GenBank/DDBJ databases">
        <authorList>
            <person name="Li R."/>
            <person name="Bekaert M."/>
        </authorList>
    </citation>
    <scope>NUCLEOTIDE SEQUENCE</scope>
    <source>
        <strain evidence="3">Farmed</strain>
    </source>
</reference>
<evidence type="ECO:0000313" key="3">
    <source>
        <dbReference type="EMBL" id="CAE1308290.1"/>
    </source>
</evidence>
<dbReference type="Pfam" id="PF04727">
    <property type="entry name" value="ELMO_CED12"/>
    <property type="match status" value="1"/>
</dbReference>
<organism evidence="3 4">
    <name type="scientific">Acanthosepion pharaonis</name>
    <name type="common">Pharaoh cuttlefish</name>
    <name type="synonym">Sepia pharaonis</name>
    <dbReference type="NCBI Taxonomy" id="158019"/>
    <lineage>
        <taxon>Eukaryota</taxon>
        <taxon>Metazoa</taxon>
        <taxon>Spiralia</taxon>
        <taxon>Lophotrochozoa</taxon>
        <taxon>Mollusca</taxon>
        <taxon>Cephalopoda</taxon>
        <taxon>Coleoidea</taxon>
        <taxon>Decapodiformes</taxon>
        <taxon>Sepiida</taxon>
        <taxon>Sepiina</taxon>
        <taxon>Sepiidae</taxon>
        <taxon>Acanthosepion</taxon>
    </lineage>
</organism>